<comment type="caution">
    <text evidence="1">The sequence shown here is derived from an EMBL/GenBank/DDBJ whole genome shotgun (WGS) entry which is preliminary data.</text>
</comment>
<sequence>MQKVQERPVQGKVNAKRCSTLRVRQYTDAIHCTRRLFQIVSGERKRERPHKTGLQVNELNKYGMDIAALNETWLAGDKLFERGSGYTFFCNCRHIKERTLESQKDVSLLSNGSAPSTDAIPAKAYNERTTAFTARFHQMFLLTNDWRRRGTNTKTKLKLFSAIEIPMKHEKFQTQRSACAGNEAAFNNVLWKFVA</sequence>
<gene>
    <name evidence="1" type="ORF">DPMN_077292</name>
</gene>
<evidence type="ECO:0000313" key="1">
    <source>
        <dbReference type="EMBL" id="KAH3702281.1"/>
    </source>
</evidence>
<reference evidence="1" key="2">
    <citation type="submission" date="2020-11" db="EMBL/GenBank/DDBJ databases">
        <authorList>
            <person name="McCartney M.A."/>
            <person name="Auch B."/>
            <person name="Kono T."/>
            <person name="Mallez S."/>
            <person name="Becker A."/>
            <person name="Gohl D.M."/>
            <person name="Silverstein K.A.T."/>
            <person name="Koren S."/>
            <person name="Bechman K.B."/>
            <person name="Herman A."/>
            <person name="Abrahante J.E."/>
            <person name="Garbe J."/>
        </authorList>
    </citation>
    <scope>NUCLEOTIDE SEQUENCE</scope>
    <source>
        <strain evidence="1">Duluth1</strain>
        <tissue evidence="1">Whole animal</tissue>
    </source>
</reference>
<name>A0A9D3YPP9_DREPO</name>
<evidence type="ECO:0000313" key="2">
    <source>
        <dbReference type="Proteomes" id="UP000828390"/>
    </source>
</evidence>
<protein>
    <submittedName>
        <fullName evidence="1">Uncharacterized protein</fullName>
    </submittedName>
</protein>
<dbReference type="Proteomes" id="UP000828390">
    <property type="component" value="Unassembled WGS sequence"/>
</dbReference>
<reference evidence="1" key="1">
    <citation type="journal article" date="2019" name="bioRxiv">
        <title>The Genome of the Zebra Mussel, Dreissena polymorpha: A Resource for Invasive Species Research.</title>
        <authorList>
            <person name="McCartney M.A."/>
            <person name="Auch B."/>
            <person name="Kono T."/>
            <person name="Mallez S."/>
            <person name="Zhang Y."/>
            <person name="Obille A."/>
            <person name="Becker A."/>
            <person name="Abrahante J.E."/>
            <person name="Garbe J."/>
            <person name="Badalamenti J.P."/>
            <person name="Herman A."/>
            <person name="Mangelson H."/>
            <person name="Liachko I."/>
            <person name="Sullivan S."/>
            <person name="Sone E.D."/>
            <person name="Koren S."/>
            <person name="Silverstein K.A.T."/>
            <person name="Beckman K.B."/>
            <person name="Gohl D.M."/>
        </authorList>
    </citation>
    <scope>NUCLEOTIDE SEQUENCE</scope>
    <source>
        <strain evidence="1">Duluth1</strain>
        <tissue evidence="1">Whole animal</tissue>
    </source>
</reference>
<keyword evidence="2" id="KW-1185">Reference proteome</keyword>
<dbReference type="EMBL" id="JAIWYP010000015">
    <property type="protein sequence ID" value="KAH3702281.1"/>
    <property type="molecule type" value="Genomic_DNA"/>
</dbReference>
<proteinExistence type="predicted"/>
<dbReference type="AlphaFoldDB" id="A0A9D3YPP9"/>
<organism evidence="1 2">
    <name type="scientific">Dreissena polymorpha</name>
    <name type="common">Zebra mussel</name>
    <name type="synonym">Mytilus polymorpha</name>
    <dbReference type="NCBI Taxonomy" id="45954"/>
    <lineage>
        <taxon>Eukaryota</taxon>
        <taxon>Metazoa</taxon>
        <taxon>Spiralia</taxon>
        <taxon>Lophotrochozoa</taxon>
        <taxon>Mollusca</taxon>
        <taxon>Bivalvia</taxon>
        <taxon>Autobranchia</taxon>
        <taxon>Heteroconchia</taxon>
        <taxon>Euheterodonta</taxon>
        <taxon>Imparidentia</taxon>
        <taxon>Neoheterodontei</taxon>
        <taxon>Myida</taxon>
        <taxon>Dreissenoidea</taxon>
        <taxon>Dreissenidae</taxon>
        <taxon>Dreissena</taxon>
    </lineage>
</organism>
<accession>A0A9D3YPP9</accession>